<name>A0A382BYK3_9ZZZZ</name>
<dbReference type="AlphaFoldDB" id="A0A382BYK3"/>
<evidence type="ECO:0000313" key="1">
    <source>
        <dbReference type="EMBL" id="SVB18890.1"/>
    </source>
</evidence>
<accession>A0A382BYK3</accession>
<sequence>MNWIHLIDLLFFVVLPVGVMAYGIKYAIDDCKYAAKEEKEWIRKLDLQAESQLMSEEEAISYYSEEHAYPSWEEEDEITQSKTKGAYWCEGCYTWQLPVGHERHVENCDCHY</sequence>
<proteinExistence type="predicted"/>
<dbReference type="EMBL" id="UINC01031981">
    <property type="protein sequence ID" value="SVB18890.1"/>
    <property type="molecule type" value="Genomic_DNA"/>
</dbReference>
<protein>
    <submittedName>
        <fullName evidence="1">Uncharacterized protein</fullName>
    </submittedName>
</protein>
<gene>
    <name evidence="1" type="ORF">METZ01_LOCUS171744</name>
</gene>
<reference evidence="1" key="1">
    <citation type="submission" date="2018-05" db="EMBL/GenBank/DDBJ databases">
        <authorList>
            <person name="Lanie J.A."/>
            <person name="Ng W.-L."/>
            <person name="Kazmierczak K.M."/>
            <person name="Andrzejewski T.M."/>
            <person name="Davidsen T.M."/>
            <person name="Wayne K.J."/>
            <person name="Tettelin H."/>
            <person name="Glass J.I."/>
            <person name="Rusch D."/>
            <person name="Podicherti R."/>
            <person name="Tsui H.-C.T."/>
            <person name="Winkler M.E."/>
        </authorList>
    </citation>
    <scope>NUCLEOTIDE SEQUENCE</scope>
</reference>
<organism evidence="1">
    <name type="scientific">marine metagenome</name>
    <dbReference type="NCBI Taxonomy" id="408172"/>
    <lineage>
        <taxon>unclassified sequences</taxon>
        <taxon>metagenomes</taxon>
        <taxon>ecological metagenomes</taxon>
    </lineage>
</organism>